<gene>
    <name evidence="3" type="ORF">JBL43_16265</name>
</gene>
<comment type="caution">
    <text evidence="3">The sequence shown here is derived from an EMBL/GenBank/DDBJ whole genome shotgun (WGS) entry which is preliminary data.</text>
</comment>
<evidence type="ECO:0000259" key="2">
    <source>
        <dbReference type="SMART" id="SM01259"/>
    </source>
</evidence>
<keyword evidence="1" id="KW-0472">Membrane</keyword>
<dbReference type="Gene3D" id="1.20.1280.290">
    <property type="match status" value="1"/>
</dbReference>
<organism evidence="3 4">
    <name type="scientific">Aureibaculum flavum</name>
    <dbReference type="NCBI Taxonomy" id="2795986"/>
    <lineage>
        <taxon>Bacteria</taxon>
        <taxon>Pseudomonadati</taxon>
        <taxon>Bacteroidota</taxon>
        <taxon>Flavobacteriia</taxon>
        <taxon>Flavobacteriales</taxon>
        <taxon>Flavobacteriaceae</taxon>
        <taxon>Aureibaculum</taxon>
    </lineage>
</organism>
<dbReference type="Pfam" id="PF07578">
    <property type="entry name" value="LAB_N"/>
    <property type="match status" value="2"/>
</dbReference>
<evidence type="ECO:0000256" key="1">
    <source>
        <dbReference type="SAM" id="Phobius"/>
    </source>
</evidence>
<accession>A0ABS0WV48</accession>
<evidence type="ECO:0000313" key="3">
    <source>
        <dbReference type="EMBL" id="MBJ2175810.1"/>
    </source>
</evidence>
<feature type="transmembrane region" description="Helical" evidence="1">
    <location>
        <begin position="40"/>
        <end position="60"/>
    </location>
</feature>
<feature type="transmembrane region" description="Helical" evidence="1">
    <location>
        <begin position="189"/>
        <end position="208"/>
    </location>
</feature>
<proteinExistence type="predicted"/>
<dbReference type="SMART" id="SM01259">
    <property type="entry name" value="LAB_N"/>
    <property type="match status" value="2"/>
</dbReference>
<feature type="transmembrane region" description="Helical" evidence="1">
    <location>
        <begin position="132"/>
        <end position="152"/>
    </location>
</feature>
<feature type="domain" description="Lipid A biosynthesis N-terminal" evidence="2">
    <location>
        <begin position="14"/>
        <end position="85"/>
    </location>
</feature>
<feature type="transmembrane region" description="Helical" evidence="1">
    <location>
        <begin position="94"/>
        <end position="112"/>
    </location>
</feature>
<feature type="domain" description="Lipid A biosynthesis N-terminal" evidence="2">
    <location>
        <begin position="135"/>
        <end position="206"/>
    </location>
</feature>
<keyword evidence="1" id="KW-0812">Transmembrane</keyword>
<feature type="transmembrane region" description="Helical" evidence="1">
    <location>
        <begin position="6"/>
        <end position="28"/>
    </location>
</feature>
<dbReference type="Proteomes" id="UP000623301">
    <property type="component" value="Unassembled WGS sequence"/>
</dbReference>
<reference evidence="3 4" key="1">
    <citation type="submission" date="2020-12" db="EMBL/GenBank/DDBJ databases">
        <title>Aureibaculum luteum sp. nov. and Aureibaculum flavum sp. nov., novel members of the family Flavobacteriaceae isolated from Antarctic intertidal sediments.</title>
        <authorList>
            <person name="He X."/>
            <person name="Zhang X."/>
        </authorList>
    </citation>
    <scope>NUCLEOTIDE SEQUENCE [LARGE SCALE GENOMIC DNA]</scope>
    <source>
        <strain evidence="3 4">A20</strain>
    </source>
</reference>
<dbReference type="EMBL" id="JAEHFJ010000009">
    <property type="protein sequence ID" value="MBJ2175810.1"/>
    <property type="molecule type" value="Genomic_DNA"/>
</dbReference>
<evidence type="ECO:0000313" key="4">
    <source>
        <dbReference type="Proteomes" id="UP000623301"/>
    </source>
</evidence>
<dbReference type="InterPro" id="IPR011499">
    <property type="entry name" value="Lipid_A_biosynth_N"/>
</dbReference>
<protein>
    <submittedName>
        <fullName evidence="3">Lipid-A-disaccharide synthase N-terminal domain-containing protein</fullName>
    </submittedName>
</protein>
<dbReference type="RefSeq" id="WP_198842462.1">
    <property type="nucleotide sequence ID" value="NZ_JAEHFJ010000009.1"/>
</dbReference>
<feature type="transmembrane region" description="Helical" evidence="1">
    <location>
        <begin position="164"/>
        <end position="183"/>
    </location>
</feature>
<keyword evidence="4" id="KW-1185">Reference proteome</keyword>
<feature type="transmembrane region" description="Helical" evidence="1">
    <location>
        <begin position="66"/>
        <end position="82"/>
    </location>
</feature>
<sequence>MSDLLSYKYVVYSIGFAAQILFSARLLLQWIQSEKVKKVLTPELFWQLSLIASFLLFIYGWLRDDFAIMLGQCLTYFIYIRNMQLQGSWKKLPAFLRGFLFAFPFLIAVYSFNNDQIDIERLFRNEDIPLNLLIWGSVGQIIFTLRFVYQWIYSERKKESTLPFGFWLLSLVGSLMILSYAIIRRDPVLFIGQLFGFVIYSRNIVLLLKQDK</sequence>
<name>A0ABS0WV48_9FLAO</name>
<keyword evidence="1" id="KW-1133">Transmembrane helix</keyword>